<dbReference type="AlphaFoldDB" id="A0A510Y2V6"/>
<sequence length="59" mass="6784">MQGYTVEKTETEETIEMVVEYRKDAKSTPITVKGMSDRPSDEAIDNFNLAWNRRKQASS</sequence>
<dbReference type="Proteomes" id="UP000321051">
    <property type="component" value="Unassembled WGS sequence"/>
</dbReference>
<comment type="caution">
    <text evidence="1">The sequence shown here is derived from an EMBL/GenBank/DDBJ whole genome shotgun (WGS) entry which is preliminary data.</text>
</comment>
<organism evidence="1 2">
    <name type="scientific">Marinococcus halophilus</name>
    <dbReference type="NCBI Taxonomy" id="1371"/>
    <lineage>
        <taxon>Bacteria</taxon>
        <taxon>Bacillati</taxon>
        <taxon>Bacillota</taxon>
        <taxon>Bacilli</taxon>
        <taxon>Bacillales</taxon>
        <taxon>Bacillaceae</taxon>
        <taxon>Marinococcus</taxon>
    </lineage>
</organism>
<reference evidence="1 2" key="1">
    <citation type="submission" date="2019-07" db="EMBL/GenBank/DDBJ databases">
        <title>Whole genome shotgun sequence of Marinococcus halophilus NBRC 102359.</title>
        <authorList>
            <person name="Hosoyama A."/>
            <person name="Uohara A."/>
            <person name="Ohji S."/>
            <person name="Ichikawa N."/>
        </authorList>
    </citation>
    <scope>NUCLEOTIDE SEQUENCE [LARGE SCALE GENOMIC DNA]</scope>
    <source>
        <strain evidence="1 2">NBRC 102359</strain>
    </source>
</reference>
<keyword evidence="2" id="KW-1185">Reference proteome</keyword>
<evidence type="ECO:0000313" key="1">
    <source>
        <dbReference type="EMBL" id="GEK57181.1"/>
    </source>
</evidence>
<name>A0A510Y2V6_MARHA</name>
<accession>A0A510Y2V6</accession>
<evidence type="ECO:0000313" key="2">
    <source>
        <dbReference type="Proteomes" id="UP000321051"/>
    </source>
</evidence>
<protein>
    <submittedName>
        <fullName evidence="1">Uncharacterized protein</fullName>
    </submittedName>
</protein>
<dbReference type="EMBL" id="BJUN01000001">
    <property type="protein sequence ID" value="GEK57181.1"/>
    <property type="molecule type" value="Genomic_DNA"/>
</dbReference>
<gene>
    <name evidence="1" type="ORF">MHA01_00860</name>
</gene>
<dbReference type="RefSeq" id="WP_094907799.1">
    <property type="nucleotide sequence ID" value="NZ_BJUN01000001.1"/>
</dbReference>
<proteinExistence type="predicted"/>